<dbReference type="PRINTS" id="PR01217">
    <property type="entry name" value="PRICHEXTENSN"/>
</dbReference>
<feature type="chain" id="PRO_5045304303" description="NlpC/P60 domain-containing protein" evidence="7">
    <location>
        <begin position="30"/>
        <end position="568"/>
    </location>
</feature>
<proteinExistence type="inferred from homology"/>
<evidence type="ECO:0000256" key="7">
    <source>
        <dbReference type="SAM" id="SignalP"/>
    </source>
</evidence>
<feature type="compositionally biased region" description="Acidic residues" evidence="6">
    <location>
        <begin position="299"/>
        <end position="309"/>
    </location>
</feature>
<keyword evidence="3" id="KW-0378">Hydrolase</keyword>
<dbReference type="Gene3D" id="3.90.1720.10">
    <property type="entry name" value="endopeptidase domain like (from Nostoc punctiforme)"/>
    <property type="match status" value="1"/>
</dbReference>
<name>A0ABX5YBQ9_9MICC</name>
<dbReference type="EMBL" id="CP042260">
    <property type="protein sequence ID" value="QDY67090.1"/>
    <property type="molecule type" value="Genomic_DNA"/>
</dbReference>
<evidence type="ECO:0000256" key="5">
    <source>
        <dbReference type="SAM" id="Coils"/>
    </source>
</evidence>
<feature type="compositionally biased region" description="Acidic residues" evidence="6">
    <location>
        <begin position="268"/>
        <end position="282"/>
    </location>
</feature>
<feature type="compositionally biased region" description="Pro residues" evidence="6">
    <location>
        <begin position="416"/>
        <end position="429"/>
    </location>
</feature>
<feature type="domain" description="NlpC/P60" evidence="8">
    <location>
        <begin position="444"/>
        <end position="568"/>
    </location>
</feature>
<evidence type="ECO:0000256" key="3">
    <source>
        <dbReference type="ARBA" id="ARBA00022801"/>
    </source>
</evidence>
<dbReference type="PANTHER" id="PTHR47359">
    <property type="entry name" value="PEPTIDOGLYCAN DL-ENDOPEPTIDASE CWLO"/>
    <property type="match status" value="1"/>
</dbReference>
<dbReference type="PROSITE" id="PS51257">
    <property type="entry name" value="PROKAR_LIPOPROTEIN"/>
    <property type="match status" value="1"/>
</dbReference>
<sequence>MATRHTLGVAASTLALAASCLAGALPASASTPATFPASVSIAAAPSTSALPTDAEIQEAKKSKDSTNAMIARIEASLASSRAELQRVETEAAEAQESLLSAGEERDQRTAEAEKAVKQLDYAKTYLAQSRKDLGAIASDIYRNGAGTSTLGLLLDDNKEGDLFYKAATIDALSEQQVQSVNTASEAEALVSAWQEYADAAQSAAEDAAANYDSAAATANSTLNTYESAVEPEKKLRNELIGHLATLQQKEEAEVRKAVEKKEAQEQEAALEEAIATEDTTEVPEEKPAAIKPLAVAEPQELEPTESDDEPTIKPKAVELETLTPTAVPKPPKAEPTKTAEPKPEPTKTAEPKPTKTAEPKPEPTKTAEPKPTKTAEPTPKPEPKPTKTAEPKPTKTAEPKPTPKPEPKPTKTAEPKPTPTPTPKPTPKPEPTKTAEPQPEPDTGRSYSAAIAWALKTADDPSKYYVYGGNGPNAFDCSSFSQRAFGQSGISLPRTSTQQFFSAPQYVSLSNLRPGDLVFSSSNGGSSFYHVAIYIGNGNVVHARNPSVGISVTPLSWVNNLYSKAARY</sequence>
<keyword evidence="4" id="KW-0788">Thiol protease</keyword>
<dbReference type="PROSITE" id="PS51935">
    <property type="entry name" value="NLPC_P60"/>
    <property type="match status" value="1"/>
</dbReference>
<reference evidence="9 10" key="1">
    <citation type="submission" date="2019-07" db="EMBL/GenBank/DDBJ databases">
        <title>Complete Genome Sequence of drought tolerant Plant Growth-Promoting Rhizobacterium Glutamicibacter halophytocola DR408.</title>
        <authorList>
            <person name="Nishu S.D."/>
            <person name="Lee T.K."/>
        </authorList>
    </citation>
    <scope>NUCLEOTIDE SEQUENCE [LARGE SCALE GENOMIC DNA]</scope>
    <source>
        <strain evidence="9 10">DR408</strain>
    </source>
</reference>
<evidence type="ECO:0000313" key="10">
    <source>
        <dbReference type="Proteomes" id="UP000320717"/>
    </source>
</evidence>
<gene>
    <name evidence="9" type="ORF">FQA45_12625</name>
</gene>
<dbReference type="SUPFAM" id="SSF54001">
    <property type="entry name" value="Cysteine proteinases"/>
    <property type="match status" value="1"/>
</dbReference>
<keyword evidence="7" id="KW-0732">Signal</keyword>
<evidence type="ECO:0000313" key="9">
    <source>
        <dbReference type="EMBL" id="QDY67090.1"/>
    </source>
</evidence>
<dbReference type="RefSeq" id="WP_146277361.1">
    <property type="nucleotide sequence ID" value="NZ_CP012750.1"/>
</dbReference>
<keyword evidence="10" id="KW-1185">Reference proteome</keyword>
<comment type="similarity">
    <text evidence="1">Belongs to the peptidase C40 family.</text>
</comment>
<evidence type="ECO:0000256" key="4">
    <source>
        <dbReference type="ARBA" id="ARBA00022807"/>
    </source>
</evidence>
<evidence type="ECO:0000256" key="2">
    <source>
        <dbReference type="ARBA" id="ARBA00022670"/>
    </source>
</evidence>
<organism evidence="9 10">
    <name type="scientific">Glutamicibacter halophytocola</name>
    <dbReference type="NCBI Taxonomy" id="1933880"/>
    <lineage>
        <taxon>Bacteria</taxon>
        <taxon>Bacillati</taxon>
        <taxon>Actinomycetota</taxon>
        <taxon>Actinomycetes</taxon>
        <taxon>Micrococcales</taxon>
        <taxon>Micrococcaceae</taxon>
        <taxon>Glutamicibacter</taxon>
    </lineage>
</organism>
<accession>A0ABX5YBQ9</accession>
<dbReference type="InterPro" id="IPR051794">
    <property type="entry name" value="PG_Endopeptidase_C40"/>
</dbReference>
<feature type="compositionally biased region" description="Basic and acidic residues" evidence="6">
    <location>
        <begin position="331"/>
        <end position="414"/>
    </location>
</feature>
<evidence type="ECO:0000259" key="8">
    <source>
        <dbReference type="PROSITE" id="PS51935"/>
    </source>
</evidence>
<keyword evidence="5" id="KW-0175">Coiled coil</keyword>
<protein>
    <recommendedName>
        <fullName evidence="8">NlpC/P60 domain-containing protein</fullName>
    </recommendedName>
</protein>
<dbReference type="Pfam" id="PF00877">
    <property type="entry name" value="NLPC_P60"/>
    <property type="match status" value="1"/>
</dbReference>
<evidence type="ECO:0000256" key="1">
    <source>
        <dbReference type="ARBA" id="ARBA00007074"/>
    </source>
</evidence>
<keyword evidence="2" id="KW-0645">Protease</keyword>
<dbReference type="InterPro" id="IPR000064">
    <property type="entry name" value="NLP_P60_dom"/>
</dbReference>
<dbReference type="InterPro" id="IPR038765">
    <property type="entry name" value="Papain-like_cys_pep_sf"/>
</dbReference>
<dbReference type="PANTHER" id="PTHR47359:SF3">
    <property type="entry name" value="NLP_P60 DOMAIN-CONTAINING PROTEIN-RELATED"/>
    <property type="match status" value="1"/>
</dbReference>
<feature type="region of interest" description="Disordered" evidence="6">
    <location>
        <begin position="257"/>
        <end position="445"/>
    </location>
</feature>
<evidence type="ECO:0000256" key="6">
    <source>
        <dbReference type="SAM" id="MobiDB-lite"/>
    </source>
</evidence>
<feature type="signal peptide" evidence="7">
    <location>
        <begin position="1"/>
        <end position="29"/>
    </location>
</feature>
<feature type="coiled-coil region" evidence="5">
    <location>
        <begin position="70"/>
        <end position="104"/>
    </location>
</feature>
<dbReference type="Proteomes" id="UP000320717">
    <property type="component" value="Chromosome"/>
</dbReference>